<name>A0A8S3ITQ5_9BILA</name>
<organism evidence="4 5">
    <name type="scientific">Rotaria magnacalcarata</name>
    <dbReference type="NCBI Taxonomy" id="392030"/>
    <lineage>
        <taxon>Eukaryota</taxon>
        <taxon>Metazoa</taxon>
        <taxon>Spiralia</taxon>
        <taxon>Gnathifera</taxon>
        <taxon>Rotifera</taxon>
        <taxon>Eurotatoria</taxon>
        <taxon>Bdelloidea</taxon>
        <taxon>Philodinida</taxon>
        <taxon>Philodinidae</taxon>
        <taxon>Rotaria</taxon>
    </lineage>
</organism>
<dbReference type="AlphaFoldDB" id="A0A8S3ITQ5"/>
<evidence type="ECO:0000256" key="1">
    <source>
        <dbReference type="ARBA" id="ARBA00022614"/>
    </source>
</evidence>
<dbReference type="Pfam" id="PF13855">
    <property type="entry name" value="LRR_8"/>
    <property type="match status" value="1"/>
</dbReference>
<proteinExistence type="predicted"/>
<accession>A0A8S3ITQ5</accession>
<evidence type="ECO:0000313" key="4">
    <source>
        <dbReference type="EMBL" id="CAF5203769.1"/>
    </source>
</evidence>
<feature type="chain" id="PRO_5035905984" evidence="3">
    <location>
        <begin position="19"/>
        <end position="223"/>
    </location>
</feature>
<gene>
    <name evidence="4" type="ORF">GIL414_LOCUS77427</name>
</gene>
<protein>
    <submittedName>
        <fullName evidence="4">Uncharacterized protein</fullName>
    </submittedName>
</protein>
<keyword evidence="1" id="KW-0433">Leucine-rich repeat</keyword>
<dbReference type="PANTHER" id="PTHR46652">
    <property type="entry name" value="LEUCINE-RICH REPEAT AND IQ DOMAIN-CONTAINING PROTEIN 1-RELATED"/>
    <property type="match status" value="1"/>
</dbReference>
<sequence length="223" mass="25791">DFIFCLVKLNLIISFTKAHCDCGAQQQQWFLFDPLHAYAEYIIEYEYLFSTANKTLSDQLSRIKVEKLDDSLVTTYQEEISRDSFILPSKDDELPPKINDLSEDKLLKLVNETNLANIIELNLTGCNLHSIKLLSELKSLRTLDLTFNELVKLDELCYFYSLEFIDLSYNKITTLDGIKGLAKLLSFIATHNLLKKSLDEILTLKRYCPSLCHLDLRRNPLDK</sequence>
<comment type="caution">
    <text evidence="4">The sequence shown here is derived from an EMBL/GenBank/DDBJ whole genome shotgun (WGS) entry which is preliminary data.</text>
</comment>
<reference evidence="4" key="1">
    <citation type="submission" date="2021-02" db="EMBL/GenBank/DDBJ databases">
        <authorList>
            <person name="Nowell W R."/>
        </authorList>
    </citation>
    <scope>NUCLEOTIDE SEQUENCE</scope>
</reference>
<dbReference type="SUPFAM" id="SSF52075">
    <property type="entry name" value="Outer arm dynein light chain 1"/>
    <property type="match status" value="1"/>
</dbReference>
<keyword evidence="2" id="KW-0677">Repeat</keyword>
<dbReference type="InterPro" id="IPR032675">
    <property type="entry name" value="LRR_dom_sf"/>
</dbReference>
<dbReference type="Proteomes" id="UP000681720">
    <property type="component" value="Unassembled WGS sequence"/>
</dbReference>
<dbReference type="Gene3D" id="3.80.10.10">
    <property type="entry name" value="Ribonuclease Inhibitor"/>
    <property type="match status" value="1"/>
</dbReference>
<evidence type="ECO:0000313" key="5">
    <source>
        <dbReference type="Proteomes" id="UP000681720"/>
    </source>
</evidence>
<feature type="non-terminal residue" evidence="4">
    <location>
        <position position="223"/>
    </location>
</feature>
<dbReference type="PROSITE" id="PS51450">
    <property type="entry name" value="LRR"/>
    <property type="match status" value="2"/>
</dbReference>
<keyword evidence="3" id="KW-0732">Signal</keyword>
<feature type="non-terminal residue" evidence="4">
    <location>
        <position position="1"/>
    </location>
</feature>
<feature type="signal peptide" evidence="3">
    <location>
        <begin position="1"/>
        <end position="18"/>
    </location>
</feature>
<dbReference type="InterPro" id="IPR050836">
    <property type="entry name" value="SDS22/Internalin_LRR"/>
</dbReference>
<dbReference type="InterPro" id="IPR001611">
    <property type="entry name" value="Leu-rich_rpt"/>
</dbReference>
<evidence type="ECO:0000256" key="2">
    <source>
        <dbReference type="ARBA" id="ARBA00022737"/>
    </source>
</evidence>
<dbReference type="EMBL" id="CAJOBJ010347635">
    <property type="protein sequence ID" value="CAF5203769.1"/>
    <property type="molecule type" value="Genomic_DNA"/>
</dbReference>
<evidence type="ECO:0000256" key="3">
    <source>
        <dbReference type="SAM" id="SignalP"/>
    </source>
</evidence>
<dbReference type="PANTHER" id="PTHR46652:SF3">
    <property type="entry name" value="LEUCINE-RICH REPEAT-CONTAINING PROTEIN 9"/>
    <property type="match status" value="1"/>
</dbReference>